<dbReference type="Proteomes" id="UP001420932">
    <property type="component" value="Unassembled WGS sequence"/>
</dbReference>
<gene>
    <name evidence="1" type="ORF">Syun_022569</name>
</gene>
<dbReference type="AlphaFoldDB" id="A0AAP0HYN4"/>
<reference evidence="1 2" key="1">
    <citation type="submission" date="2024-01" db="EMBL/GenBank/DDBJ databases">
        <title>Genome assemblies of Stephania.</title>
        <authorList>
            <person name="Yang L."/>
        </authorList>
    </citation>
    <scope>NUCLEOTIDE SEQUENCE [LARGE SCALE GENOMIC DNA]</scope>
    <source>
        <strain evidence="1">YNDBR</strain>
        <tissue evidence="1">Leaf</tissue>
    </source>
</reference>
<sequence length="66" mass="7477">MLRVISHAYVSFVAKRALIVKSTPAQCICYDVRFSRMILNREVVVLQQLQPSPPAHIQLLLSENIA</sequence>
<name>A0AAP0HYN4_9MAGN</name>
<keyword evidence="2" id="KW-1185">Reference proteome</keyword>
<organism evidence="1 2">
    <name type="scientific">Stephania yunnanensis</name>
    <dbReference type="NCBI Taxonomy" id="152371"/>
    <lineage>
        <taxon>Eukaryota</taxon>
        <taxon>Viridiplantae</taxon>
        <taxon>Streptophyta</taxon>
        <taxon>Embryophyta</taxon>
        <taxon>Tracheophyta</taxon>
        <taxon>Spermatophyta</taxon>
        <taxon>Magnoliopsida</taxon>
        <taxon>Ranunculales</taxon>
        <taxon>Menispermaceae</taxon>
        <taxon>Menispermoideae</taxon>
        <taxon>Cissampelideae</taxon>
        <taxon>Stephania</taxon>
    </lineage>
</organism>
<protein>
    <submittedName>
        <fullName evidence="1">Uncharacterized protein</fullName>
    </submittedName>
</protein>
<proteinExistence type="predicted"/>
<comment type="caution">
    <text evidence="1">The sequence shown here is derived from an EMBL/GenBank/DDBJ whole genome shotgun (WGS) entry which is preliminary data.</text>
</comment>
<evidence type="ECO:0000313" key="1">
    <source>
        <dbReference type="EMBL" id="KAK9106558.1"/>
    </source>
</evidence>
<dbReference type="EMBL" id="JBBNAF010000010">
    <property type="protein sequence ID" value="KAK9106558.1"/>
    <property type="molecule type" value="Genomic_DNA"/>
</dbReference>
<evidence type="ECO:0000313" key="2">
    <source>
        <dbReference type="Proteomes" id="UP001420932"/>
    </source>
</evidence>
<accession>A0AAP0HYN4</accession>